<dbReference type="Proteomes" id="UP000541810">
    <property type="component" value="Unassembled WGS sequence"/>
</dbReference>
<comment type="caution">
    <text evidence="1">The sequence shown here is derived from an EMBL/GenBank/DDBJ whole genome shotgun (WGS) entry which is preliminary data.</text>
</comment>
<dbReference type="EMBL" id="JACHGY010000001">
    <property type="protein sequence ID" value="MBB6430002.1"/>
    <property type="molecule type" value="Genomic_DNA"/>
</dbReference>
<protein>
    <recommendedName>
        <fullName evidence="3">Zf-HC2 domain-containing protein</fullName>
    </recommendedName>
</protein>
<evidence type="ECO:0000313" key="2">
    <source>
        <dbReference type="Proteomes" id="UP000541810"/>
    </source>
</evidence>
<accession>A0A7X0H653</accession>
<evidence type="ECO:0000313" key="1">
    <source>
        <dbReference type="EMBL" id="MBB6430002.1"/>
    </source>
</evidence>
<keyword evidence="2" id="KW-1185">Reference proteome</keyword>
<organism evidence="1 2">
    <name type="scientific">Algisphaera agarilytica</name>
    <dbReference type="NCBI Taxonomy" id="1385975"/>
    <lineage>
        <taxon>Bacteria</taxon>
        <taxon>Pseudomonadati</taxon>
        <taxon>Planctomycetota</taxon>
        <taxon>Phycisphaerae</taxon>
        <taxon>Phycisphaerales</taxon>
        <taxon>Phycisphaeraceae</taxon>
        <taxon>Algisphaera</taxon>
    </lineage>
</organism>
<dbReference type="AlphaFoldDB" id="A0A7X0H653"/>
<gene>
    <name evidence="1" type="ORF">HNQ40_001808</name>
</gene>
<proteinExistence type="predicted"/>
<dbReference type="RefSeq" id="WP_221435451.1">
    <property type="nucleotide sequence ID" value="NZ_JACHGY010000001.1"/>
</dbReference>
<evidence type="ECO:0008006" key="3">
    <source>
        <dbReference type="Google" id="ProtNLM"/>
    </source>
</evidence>
<name>A0A7X0H653_9BACT</name>
<sequence length="88" mass="10409">MVRYLKAGLFILSGTCEQVSRLISDECDRPLTSEERWASRVHRLNCKQCRRFRVQVRFLESMLGRQRFAPGLTPQARDRISRSIRKLK</sequence>
<reference evidence="1 2" key="1">
    <citation type="submission" date="2020-08" db="EMBL/GenBank/DDBJ databases">
        <title>Genomic Encyclopedia of Type Strains, Phase IV (KMG-IV): sequencing the most valuable type-strain genomes for metagenomic binning, comparative biology and taxonomic classification.</title>
        <authorList>
            <person name="Goeker M."/>
        </authorList>
    </citation>
    <scope>NUCLEOTIDE SEQUENCE [LARGE SCALE GENOMIC DNA]</scope>
    <source>
        <strain evidence="1 2">DSM 103725</strain>
    </source>
</reference>